<dbReference type="SUPFAM" id="SSF53850">
    <property type="entry name" value="Periplasmic binding protein-like II"/>
    <property type="match status" value="1"/>
</dbReference>
<dbReference type="PROSITE" id="PS51832">
    <property type="entry name" value="HD_GYP"/>
    <property type="match status" value="1"/>
</dbReference>
<dbReference type="GO" id="GO:0008081">
    <property type="term" value="F:phosphoric diester hydrolase activity"/>
    <property type="evidence" value="ECO:0007669"/>
    <property type="project" value="UniProtKB-ARBA"/>
</dbReference>
<accession>A0A1Y6IST2</accession>
<evidence type="ECO:0000259" key="1">
    <source>
        <dbReference type="PROSITE" id="PS51832"/>
    </source>
</evidence>
<dbReference type="SMART" id="SM00471">
    <property type="entry name" value="HDc"/>
    <property type="match status" value="1"/>
</dbReference>
<feature type="domain" description="HD-GYP" evidence="1">
    <location>
        <begin position="847"/>
        <end position="1046"/>
    </location>
</feature>
<dbReference type="SMART" id="SM00062">
    <property type="entry name" value="PBPb"/>
    <property type="match status" value="1"/>
</dbReference>
<dbReference type="GO" id="GO:0004673">
    <property type="term" value="F:protein histidine kinase activity"/>
    <property type="evidence" value="ECO:0007669"/>
    <property type="project" value="UniProtKB-EC"/>
</dbReference>
<dbReference type="Proteomes" id="UP000196125">
    <property type="component" value="Unassembled WGS sequence"/>
</dbReference>
<protein>
    <submittedName>
        <fullName evidence="2">Virulence sensor protein BvgS</fullName>
        <ecNumber evidence="2">2.7.13.3</ecNumber>
    </submittedName>
</protein>
<dbReference type="CDD" id="cd00077">
    <property type="entry name" value="HDc"/>
    <property type="match status" value="2"/>
</dbReference>
<dbReference type="CDD" id="cd01007">
    <property type="entry name" value="PBP2_BvgS_HisK_like"/>
    <property type="match status" value="1"/>
</dbReference>
<proteinExistence type="predicted"/>
<name>A0A1Y6IST2_9VIBR</name>
<dbReference type="Gene3D" id="3.30.450.20">
    <property type="entry name" value="PAS domain"/>
    <property type="match status" value="1"/>
</dbReference>
<dbReference type="Gene3D" id="1.10.3210.10">
    <property type="entry name" value="Hypothetical protein af1432"/>
    <property type="match status" value="2"/>
</dbReference>
<dbReference type="Gene3D" id="3.40.190.10">
    <property type="entry name" value="Periplasmic binding protein-like II"/>
    <property type="match status" value="2"/>
</dbReference>
<evidence type="ECO:0000313" key="2">
    <source>
        <dbReference type="EMBL" id="SMR99860.1"/>
    </source>
</evidence>
<reference evidence="2 3" key="1">
    <citation type="submission" date="2017-05" db="EMBL/GenBank/DDBJ databases">
        <authorList>
            <person name="Song R."/>
            <person name="Chenine A.L."/>
            <person name="Ruprecht R.M."/>
        </authorList>
    </citation>
    <scope>NUCLEOTIDE SEQUENCE [LARGE SCALE GENOMIC DNA]</scope>
    <source>
        <strain evidence="2 3">CECT 7927</strain>
    </source>
</reference>
<dbReference type="SUPFAM" id="SSF109604">
    <property type="entry name" value="HD-domain/PDEase-like"/>
    <property type="match status" value="2"/>
</dbReference>
<dbReference type="InterPro" id="IPR003607">
    <property type="entry name" value="HD/PDEase_dom"/>
</dbReference>
<sequence length="1062" mass="120954">MFMSEKIKLSRFSIKMTVMSLFIVLSSLIIAVALSLQYYFSRHLAQESSHILFSSTAQRISEKINSLDVESGDLALLLSQYPGISDKDTGGTQRPITNVMAQAMRQKPYLYAIYIGYQNGNFYELINLDSSENLRETLQATASDRWLIVHIYDTPSGRQREFKYLNDQFRLTHQRSEPSRYYANVRPWYRDAMKNNTLIKTEPYIFHNTQAPGTTYAKRIPDSNNVIAVDISLATLSAYLHQNRLLEKSNTLLFDRSGKIYAHSFAMNRHDDLSSVTRLPLTTQEQQYLDGLGTIRVSNEENWPPFDFSYSGQPQGYSIDLLNLLARKLGLTIEYSNGYTWTELVDLFQQQKLDMLHSVFYTAQREKWGLFSQPYLKLAPVLVTREDHQPVTDLEQLNHGKTVAIPAGWAFVDLVRNNYADIKVLEVKDTLAGLKAVSDHQADAAFDNYRVVQYFIDRYSLKGLTLHTELNQTAYQLDQQLRFLVHHEQPELQALLNKAILSLTPAERDRIEAKWLGGSAEAKMQRAISSGVVPSPAFVTLAVKSKHRDASAHDVLIGDEPYTLFVHRIESQLSTDSYVGIMVPTAVIQAPYMEKVNYSLLITLGLIVMLTPVLFSFANMIVSPVNQLAEENQKIRQRKFKAVKHVPSHIREINDLSRSISSMAVSIEEYQRHQEALIDSFIQLIAQAIDDKSPYTGGHCARVPELAMMLAESAANSKLPAFQNFNITGEEQWREFRVAAWLHDCGKVTTPEYIIDKGSKLETIYNRIHEIRMRFEVLWRDAEIAFWQGLASGESRPTLEAILSERHRQLSDDFAFIAHCNIGSDFMDDEKVARIGQIAQQTWTRHLDKRLGLSPQEAKHVASIADQSVPAQEALLADLAEHIIPWTRSPQDKVADDMQMEIPEHQSNLGEIYNLSIRKGTLTEEDRYRINEHIIATIQMLNALPLPEELARIPEIAGGHHEKLDGTGYPKRLSAKELSIEARILAIADVFEALTASDRPYKEAKTLAQAIDIMAKMTQEQHLDSDLFQLLLSSNIYQQYASRFLDKAQCDEVNIEKYLLRK</sequence>
<dbReference type="AlphaFoldDB" id="A0A1Y6IST2"/>
<dbReference type="PANTHER" id="PTHR45228">
    <property type="entry name" value="CYCLIC DI-GMP PHOSPHODIESTERASE TM_0186-RELATED"/>
    <property type="match status" value="1"/>
</dbReference>
<dbReference type="Gene3D" id="6.10.340.10">
    <property type="match status" value="1"/>
</dbReference>
<evidence type="ECO:0000313" key="3">
    <source>
        <dbReference type="Proteomes" id="UP000196125"/>
    </source>
</evidence>
<dbReference type="Pfam" id="PF13487">
    <property type="entry name" value="HD_5"/>
    <property type="match status" value="1"/>
</dbReference>
<dbReference type="InterPro" id="IPR001638">
    <property type="entry name" value="Solute-binding_3/MltF_N"/>
</dbReference>
<dbReference type="InterPro" id="IPR052020">
    <property type="entry name" value="Cyclic_di-GMP/3'3'-cGAMP_PDE"/>
</dbReference>
<keyword evidence="2" id="KW-0808">Transferase</keyword>
<dbReference type="EMBL" id="FXXI01000001">
    <property type="protein sequence ID" value="SMR99860.1"/>
    <property type="molecule type" value="Genomic_DNA"/>
</dbReference>
<dbReference type="EC" id="2.7.13.3" evidence="2"/>
<dbReference type="Pfam" id="PF00497">
    <property type="entry name" value="SBP_bac_3"/>
    <property type="match status" value="1"/>
</dbReference>
<dbReference type="PANTHER" id="PTHR45228:SF5">
    <property type="entry name" value="CYCLIC DI-GMP PHOSPHODIESTERASE VC_1348-RELATED"/>
    <property type="match status" value="1"/>
</dbReference>
<gene>
    <name evidence="2" type="primary">bvgS</name>
    <name evidence="2" type="ORF">VIM7927_01094</name>
</gene>
<organism evidence="2 3">
    <name type="scientific">Vibrio mangrovi</name>
    <dbReference type="NCBI Taxonomy" id="474394"/>
    <lineage>
        <taxon>Bacteria</taxon>
        <taxon>Pseudomonadati</taxon>
        <taxon>Pseudomonadota</taxon>
        <taxon>Gammaproteobacteria</taxon>
        <taxon>Vibrionales</taxon>
        <taxon>Vibrionaceae</taxon>
        <taxon>Vibrio</taxon>
    </lineage>
</organism>
<dbReference type="InterPro" id="IPR037522">
    <property type="entry name" value="HD_GYP_dom"/>
</dbReference>